<evidence type="ECO:0000313" key="1">
    <source>
        <dbReference type="EMBL" id="CAD9756947.1"/>
    </source>
</evidence>
<dbReference type="Pfam" id="PF13516">
    <property type="entry name" value="LRR_6"/>
    <property type="match status" value="6"/>
</dbReference>
<sequence length="558" mass="60875">MDDDDEFSEEESQLSVRISRPSSIERLLPSLHEELQELCLHHAGLDGKSMAPLVQALGSKPRLVKLSLAFNRLQDAGVATLCPLLPKSHIRYLNLARNHITAEGCKALATGLCEAPELKHLDLSENLCKDEGIIAIAAALRNKALCSLILSKNRMGRAGLAAVAGLVRDSKTIEKVGLYLNGIDHQGAIMLSDALMVNKSVVELDLGANPLGSNGIFSLAVMLDRNTNLRSLDVRGCEVGYATPVTMKANNTTPPATLNRDGETVANVSVEATDRTRDQKLAKRANGVGISKLCTQMSGTNYFLQNLLLSFNQLGDREVELLCHAVAKNRVIKWIAMVNCGISAKAMSYVAYMVKENKSLTRLDLGLNTIPAKAAKALGASLRANSSLTALDLTQCRLGGGVSFVAESLPQNNTLRQLSLGGNLLEQSHISDIIHKIKENSSLEDLGQIVCRCARCHAKHTKKTVNKWHVIGRPMDHDLVIDGKCKAGQDPKDRELSQGCLDHILKRNRFKNRMRCREAFVQGLHPRLGKDATLRSILGPSSIMDKEMLHTIFNYAGH</sequence>
<dbReference type="PANTHER" id="PTHR24114:SF2">
    <property type="entry name" value="F-BOX DOMAIN-CONTAINING PROTEIN-RELATED"/>
    <property type="match status" value="1"/>
</dbReference>
<dbReference type="InterPro" id="IPR001611">
    <property type="entry name" value="Leu-rich_rpt"/>
</dbReference>
<dbReference type="EMBL" id="HBHP01010431">
    <property type="protein sequence ID" value="CAD9756947.1"/>
    <property type="molecule type" value="Transcribed_RNA"/>
</dbReference>
<accession>A0A7S2TND5</accession>
<dbReference type="AlphaFoldDB" id="A0A7S2TND5"/>
<dbReference type="PANTHER" id="PTHR24114">
    <property type="entry name" value="LEUCINE RICH REPEAT FAMILY PROTEIN"/>
    <property type="match status" value="1"/>
</dbReference>
<dbReference type="InterPro" id="IPR032675">
    <property type="entry name" value="LRR_dom_sf"/>
</dbReference>
<dbReference type="InterPro" id="IPR052394">
    <property type="entry name" value="LRR-containing"/>
</dbReference>
<dbReference type="SUPFAM" id="SSF52047">
    <property type="entry name" value="RNI-like"/>
    <property type="match status" value="2"/>
</dbReference>
<gene>
    <name evidence="1" type="ORF">LSP00402_LOCUS6443</name>
</gene>
<organism evidence="1">
    <name type="scientific">Lotharella oceanica</name>
    <dbReference type="NCBI Taxonomy" id="641309"/>
    <lineage>
        <taxon>Eukaryota</taxon>
        <taxon>Sar</taxon>
        <taxon>Rhizaria</taxon>
        <taxon>Cercozoa</taxon>
        <taxon>Chlorarachniophyceae</taxon>
        <taxon>Lotharella</taxon>
    </lineage>
</organism>
<reference evidence="1" key="1">
    <citation type="submission" date="2021-01" db="EMBL/GenBank/DDBJ databases">
        <authorList>
            <person name="Corre E."/>
            <person name="Pelletier E."/>
            <person name="Niang G."/>
            <person name="Scheremetjew M."/>
            <person name="Finn R."/>
            <person name="Kale V."/>
            <person name="Holt S."/>
            <person name="Cochrane G."/>
            <person name="Meng A."/>
            <person name="Brown T."/>
            <person name="Cohen L."/>
        </authorList>
    </citation>
    <scope>NUCLEOTIDE SEQUENCE</scope>
    <source>
        <strain evidence="1">CCMP622</strain>
    </source>
</reference>
<proteinExistence type="predicted"/>
<dbReference type="Gene3D" id="3.80.10.10">
    <property type="entry name" value="Ribonuclease Inhibitor"/>
    <property type="match status" value="3"/>
</dbReference>
<protein>
    <submittedName>
        <fullName evidence="1">Uncharacterized protein</fullName>
    </submittedName>
</protein>
<dbReference type="SMART" id="SM00368">
    <property type="entry name" value="LRR_RI"/>
    <property type="match status" value="8"/>
</dbReference>
<name>A0A7S2TND5_9EUKA</name>